<organism evidence="1 2">
    <name type="scientific">Trametes coccinea (strain BRFM310)</name>
    <name type="common">Pycnoporus coccineus</name>
    <dbReference type="NCBI Taxonomy" id="1353009"/>
    <lineage>
        <taxon>Eukaryota</taxon>
        <taxon>Fungi</taxon>
        <taxon>Dikarya</taxon>
        <taxon>Basidiomycota</taxon>
        <taxon>Agaricomycotina</taxon>
        <taxon>Agaricomycetes</taxon>
        <taxon>Polyporales</taxon>
        <taxon>Polyporaceae</taxon>
        <taxon>Trametes</taxon>
    </lineage>
</organism>
<reference evidence="1 2" key="1">
    <citation type="journal article" date="2015" name="Biotechnol. Biofuels">
        <title>Enhanced degradation of softwood versus hardwood by the white-rot fungus Pycnoporus coccineus.</title>
        <authorList>
            <person name="Couturier M."/>
            <person name="Navarro D."/>
            <person name="Chevret D."/>
            <person name="Henrissat B."/>
            <person name="Piumi F."/>
            <person name="Ruiz-Duenas F.J."/>
            <person name="Martinez A.T."/>
            <person name="Grigoriev I.V."/>
            <person name="Riley R."/>
            <person name="Lipzen A."/>
            <person name="Berrin J.G."/>
            <person name="Master E.R."/>
            <person name="Rosso M.N."/>
        </authorList>
    </citation>
    <scope>NUCLEOTIDE SEQUENCE [LARGE SCALE GENOMIC DNA]</scope>
    <source>
        <strain evidence="1 2">BRFM310</strain>
    </source>
</reference>
<dbReference type="OrthoDB" id="10420005at2759"/>
<protein>
    <submittedName>
        <fullName evidence="1">Uncharacterized protein</fullName>
    </submittedName>
</protein>
<proteinExistence type="predicted"/>
<feature type="non-terminal residue" evidence="1">
    <location>
        <position position="1"/>
    </location>
</feature>
<evidence type="ECO:0000313" key="1">
    <source>
        <dbReference type="EMBL" id="OSD07172.1"/>
    </source>
</evidence>
<evidence type="ECO:0000313" key="2">
    <source>
        <dbReference type="Proteomes" id="UP000193067"/>
    </source>
</evidence>
<accession>A0A1Y2J4P1</accession>
<dbReference type="Proteomes" id="UP000193067">
    <property type="component" value="Unassembled WGS sequence"/>
</dbReference>
<sequence>TDLIEGLIARIALLEDELVQSEHREIKLRELLHSTEFLLNEYRGLFAQVNETLRDVSGQLGRMQVDCMCRGGCLGLSRSHSR</sequence>
<dbReference type="EMBL" id="KZ084088">
    <property type="protein sequence ID" value="OSD07172.1"/>
    <property type="molecule type" value="Genomic_DNA"/>
</dbReference>
<name>A0A1Y2J4P1_TRAC3</name>
<gene>
    <name evidence="1" type="ORF">PYCCODRAFT_1358860</name>
</gene>
<dbReference type="AlphaFoldDB" id="A0A1Y2J4P1"/>
<keyword evidence="2" id="KW-1185">Reference proteome</keyword>